<feature type="domain" description="SH3" evidence="4">
    <location>
        <begin position="313"/>
        <end position="374"/>
    </location>
</feature>
<feature type="compositionally biased region" description="Polar residues" evidence="3">
    <location>
        <begin position="384"/>
        <end position="408"/>
    </location>
</feature>
<dbReference type="GO" id="GO:0005737">
    <property type="term" value="C:cytoplasm"/>
    <property type="evidence" value="ECO:0007669"/>
    <property type="project" value="TreeGrafter"/>
</dbReference>
<dbReference type="STRING" id="53326.A0A016VD35"/>
<dbReference type="GO" id="GO:0005085">
    <property type="term" value="F:guanyl-nucleotide exchange factor activity"/>
    <property type="evidence" value="ECO:0007669"/>
    <property type="project" value="InterPro"/>
</dbReference>
<dbReference type="SUPFAM" id="SSF50044">
    <property type="entry name" value="SH3-domain"/>
    <property type="match status" value="3"/>
</dbReference>
<dbReference type="Pfam" id="PF00621">
    <property type="entry name" value="RhoGEF"/>
    <property type="match status" value="1"/>
</dbReference>
<sequence length="1488" mass="166062">MAEYRCSQGIVDHREKYLMLAGWLDGQHCVNLSCHPGIADIAVVGSFFTSLHGFAGLNLSTGIMVEQMSVSFPCWSRVSNAVEDPQTKTSVAQDQVIQLTGQDGDWYTIKTLDQQFGRVPKILTNVIANPLRSQNEKVFCSIAQYDAQRDGDLSFGIFTILVSESVTSEGWHTGVVVTDAGKRLGSSGTFPGTYVTELTGFVAPAVVPPAIPSSFTTNFTDVRFREQVASSSNYNVLPYARAVYPFTAEFPNELSLNVDDIVTLTKRVDKDWLEGSVNGKTGIFPQSFVQIVVDLPGDHSGETDNKRHSSAEEGIGFAIVRHDFIARQNDELTVKMGDSVRILKMVNTDWVSCKDPSTDSSGIVPVAFLEVYLDEDEEDGRDGLSTQARPTSVTEQSFSTLASGSFNAPPSIPDWRTSTRLEEPIQPLASAQTHEWATFGDDWNSSTEKKPPPARPPPPKNTSMSPSEMISVSEMFGAAEKQSAPVITATTSNANLNQDEKRAKVLEELINTELQFITDINAYTEAVDGSTRLSTKQKVIMKNGCAQVVELARALVQGLTNEQMKPTEQQMIGECFLRLRKSFGNTYGYYFRNIDHINSLLMASKTDPKIETALRELVVRMRASGAGVFDASTAVSRPVQRCVKYPLFLSEIAKYTAITHPDHPKLLEAVKQLSHLGSKMNESKRRKELTRKYSEEQSNTSLGDKLSKFTVHSIKKKTNRFTYRMGSSLGVVKVTRDADFDRLVCELDQAERRLVRFNYMLVIYRKKMFYETRQLIQKRLIEPRRREVPGVSADAQTFPFHEMIKDLAIDLNSKVRDEIVKALRAIPKKLIRKRNDKLMDYEAAKVRDEIVKALRAIPKKLIRKRNDKLMDYEAAKSSNKVKSDFMSKFKDFEALNNQVKQTLPKVIDVLNTVLRDAMKTVDELDSNLISRIRSKFQEEITAYQNDPLASSSRLIVPGMSCFANYYDPDRLKPLHNIVNKASKFVRLNSTTTTPSALKIKQTLPKVIDVLNTVLRDAMKTVDELDSNLISRIRSKFQEEITAYQNDPLASSSRLIVPGMSCFANYYDPDRLKPLHNIVNKASKFVRLNSTATTPSALKNEEHTEVKSVAEDWKGPSGENLASTQNATARALAEKKAFRAQTDEERSQILVKADLKNRRADIYRCMSEWPASAEALELNKASGKMLIVRPGDAVLAVRKDPCNMWLCYNGYYNALLPSTILTPWYGPDGKGGIELGIDALSLSNKVNPAINRPHSTPPKQQTTNLIDLDDDLIGPITGTGQTLTCTLAPLTPTPVGAAASMSSLEPELPAIDWGVSSNTQPQALRAPSLPNLATQTSPTFPVTFDESGPFNTGPTQLPPAPSRLYQNTPSVQTTSNGQDAFTVMWEQIKNVPLSNITQRRFYRSPRRRFRSCTADPRRNDAALSCLLPELELQVAHIFDHSRSLPPFFRNFEPPYRIPPIVRSIRGKLYQMQAFDALAFCDQAWVQSQP</sequence>
<comment type="caution">
    <text evidence="6">The sequence shown here is derived from an EMBL/GenBank/DDBJ whole genome shotgun (WGS) entry which is preliminary data.</text>
</comment>
<gene>
    <name evidence="6" type="primary">Acey_s0012.g1744</name>
    <name evidence="6" type="synonym">Acey-Y37A1B.17</name>
    <name evidence="6" type="ORF">Y032_0012g1744</name>
</gene>
<dbReference type="InterPro" id="IPR027267">
    <property type="entry name" value="AH/BAR_dom_sf"/>
</dbReference>
<dbReference type="InterPro" id="IPR051492">
    <property type="entry name" value="Dynamin-Rho_GEF"/>
</dbReference>
<evidence type="ECO:0008006" key="8">
    <source>
        <dbReference type="Google" id="ProtNLM"/>
    </source>
</evidence>
<protein>
    <recommendedName>
        <fullName evidence="8">SH3 domain protein</fullName>
    </recommendedName>
</protein>
<dbReference type="OrthoDB" id="27823at2759"/>
<dbReference type="SUPFAM" id="SSF48065">
    <property type="entry name" value="DBL homology domain (DH-domain)"/>
    <property type="match status" value="1"/>
</dbReference>
<evidence type="ECO:0000256" key="2">
    <source>
        <dbReference type="PROSITE-ProRule" id="PRU00192"/>
    </source>
</evidence>
<dbReference type="SMART" id="SM00326">
    <property type="entry name" value="SH3"/>
    <property type="match status" value="3"/>
</dbReference>
<dbReference type="PANTHER" id="PTHR22834">
    <property type="entry name" value="NUCLEAR FUSION PROTEIN FUS2"/>
    <property type="match status" value="1"/>
</dbReference>
<dbReference type="InterPro" id="IPR000219">
    <property type="entry name" value="DH_dom"/>
</dbReference>
<dbReference type="Gene3D" id="1.20.900.10">
    <property type="entry name" value="Dbl homology (DH) domain"/>
    <property type="match status" value="1"/>
</dbReference>
<name>A0A016VD35_9BILA</name>
<dbReference type="EMBL" id="JARK01001348">
    <property type="protein sequence ID" value="EYC25171.1"/>
    <property type="molecule type" value="Genomic_DNA"/>
</dbReference>
<feature type="domain" description="SH3" evidence="4">
    <location>
        <begin position="235"/>
        <end position="294"/>
    </location>
</feature>
<feature type="region of interest" description="Disordered" evidence="3">
    <location>
        <begin position="377"/>
        <end position="416"/>
    </location>
</feature>
<evidence type="ECO:0000256" key="3">
    <source>
        <dbReference type="SAM" id="MobiDB-lite"/>
    </source>
</evidence>
<dbReference type="PROSITE" id="PS50002">
    <property type="entry name" value="SH3"/>
    <property type="match status" value="2"/>
</dbReference>
<dbReference type="PANTHER" id="PTHR22834:SF20">
    <property type="entry name" value="SH3 DOMAIN-CONTAINING PROTEIN"/>
    <property type="match status" value="1"/>
</dbReference>
<evidence type="ECO:0000313" key="6">
    <source>
        <dbReference type="EMBL" id="EYC25171.1"/>
    </source>
</evidence>
<accession>A0A016VD35</accession>
<reference evidence="7" key="1">
    <citation type="journal article" date="2015" name="Nat. Genet.">
        <title>The genome and transcriptome of the zoonotic hookworm Ancylostoma ceylanicum identify infection-specific gene families.</title>
        <authorList>
            <person name="Schwarz E.M."/>
            <person name="Hu Y."/>
            <person name="Antoshechkin I."/>
            <person name="Miller M.M."/>
            <person name="Sternberg P.W."/>
            <person name="Aroian R.V."/>
        </authorList>
    </citation>
    <scope>NUCLEOTIDE SEQUENCE</scope>
    <source>
        <strain evidence="7">HY135</strain>
    </source>
</reference>
<dbReference type="Gene3D" id="1.20.1270.60">
    <property type="entry name" value="Arfaptin homology (AH) domain/BAR domain"/>
    <property type="match status" value="1"/>
</dbReference>
<keyword evidence="1 2" id="KW-0728">SH3 domain</keyword>
<dbReference type="Pfam" id="PF00018">
    <property type="entry name" value="SH3_1"/>
    <property type="match status" value="1"/>
</dbReference>
<feature type="domain" description="DH" evidence="5">
    <location>
        <begin position="501"/>
        <end position="683"/>
    </location>
</feature>
<dbReference type="Pfam" id="PF14604">
    <property type="entry name" value="SH3_9"/>
    <property type="match status" value="1"/>
</dbReference>
<keyword evidence="7" id="KW-1185">Reference proteome</keyword>
<dbReference type="Gene3D" id="2.30.30.40">
    <property type="entry name" value="SH3 Domains"/>
    <property type="match status" value="2"/>
</dbReference>
<dbReference type="InterPro" id="IPR035899">
    <property type="entry name" value="DBL_dom_sf"/>
</dbReference>
<organism evidence="6 7">
    <name type="scientific">Ancylostoma ceylanicum</name>
    <dbReference type="NCBI Taxonomy" id="53326"/>
    <lineage>
        <taxon>Eukaryota</taxon>
        <taxon>Metazoa</taxon>
        <taxon>Ecdysozoa</taxon>
        <taxon>Nematoda</taxon>
        <taxon>Chromadorea</taxon>
        <taxon>Rhabditida</taxon>
        <taxon>Rhabditina</taxon>
        <taxon>Rhabditomorpha</taxon>
        <taxon>Strongyloidea</taxon>
        <taxon>Ancylostomatidae</taxon>
        <taxon>Ancylostomatinae</taxon>
        <taxon>Ancylostoma</taxon>
    </lineage>
</organism>
<evidence type="ECO:0000256" key="1">
    <source>
        <dbReference type="ARBA" id="ARBA00022443"/>
    </source>
</evidence>
<proteinExistence type="predicted"/>
<evidence type="ECO:0000313" key="7">
    <source>
        <dbReference type="Proteomes" id="UP000024635"/>
    </source>
</evidence>
<dbReference type="Proteomes" id="UP000024635">
    <property type="component" value="Unassembled WGS sequence"/>
</dbReference>
<dbReference type="PRINTS" id="PR00499">
    <property type="entry name" value="P67PHOX"/>
</dbReference>
<dbReference type="SMART" id="SM00325">
    <property type="entry name" value="RhoGEF"/>
    <property type="match status" value="1"/>
</dbReference>
<dbReference type="InterPro" id="IPR001452">
    <property type="entry name" value="SH3_domain"/>
</dbReference>
<evidence type="ECO:0000259" key="4">
    <source>
        <dbReference type="PROSITE" id="PS50002"/>
    </source>
</evidence>
<dbReference type="PROSITE" id="PS50010">
    <property type="entry name" value="DH_2"/>
    <property type="match status" value="1"/>
</dbReference>
<feature type="region of interest" description="Disordered" evidence="3">
    <location>
        <begin position="440"/>
        <end position="466"/>
    </location>
</feature>
<dbReference type="InterPro" id="IPR036028">
    <property type="entry name" value="SH3-like_dom_sf"/>
</dbReference>
<evidence type="ECO:0000259" key="5">
    <source>
        <dbReference type="PROSITE" id="PS50010"/>
    </source>
</evidence>
<dbReference type="SUPFAM" id="SSF103657">
    <property type="entry name" value="BAR/IMD domain-like"/>
    <property type="match status" value="1"/>
</dbReference>